<keyword evidence="1" id="KW-0812">Transmembrane</keyword>
<reference evidence="2 3" key="1">
    <citation type="submission" date="2018-06" db="EMBL/GenBank/DDBJ databases">
        <authorList>
            <consortium name="Pathogen Informatics"/>
            <person name="Doyle S."/>
        </authorList>
    </citation>
    <scope>NUCLEOTIDE SEQUENCE [LARGE SCALE GENOMIC DNA]</scope>
    <source>
        <strain evidence="2 3">NCTC9073</strain>
    </source>
</reference>
<name>A0A2X1NBV0_ECOLX</name>
<gene>
    <name evidence="2" type="ORF">NCTC9073_05506</name>
</gene>
<keyword evidence="1" id="KW-1133">Transmembrane helix</keyword>
<evidence type="ECO:0000313" key="2">
    <source>
        <dbReference type="EMBL" id="SPX19375.1"/>
    </source>
</evidence>
<protein>
    <submittedName>
        <fullName evidence="2">Uncharacterized protein</fullName>
    </submittedName>
</protein>
<accession>A0A2X1NBV0</accession>
<proteinExistence type="predicted"/>
<feature type="transmembrane region" description="Helical" evidence="1">
    <location>
        <begin position="46"/>
        <end position="66"/>
    </location>
</feature>
<evidence type="ECO:0000256" key="1">
    <source>
        <dbReference type="SAM" id="Phobius"/>
    </source>
</evidence>
<evidence type="ECO:0000313" key="3">
    <source>
        <dbReference type="Proteomes" id="UP000250780"/>
    </source>
</evidence>
<feature type="transmembrane region" description="Helical" evidence="1">
    <location>
        <begin position="7"/>
        <end position="26"/>
    </location>
</feature>
<dbReference type="Proteomes" id="UP000250780">
    <property type="component" value="Unassembled WGS sequence"/>
</dbReference>
<organism evidence="2 3">
    <name type="scientific">Escherichia coli</name>
    <dbReference type="NCBI Taxonomy" id="562"/>
    <lineage>
        <taxon>Bacteria</taxon>
        <taxon>Pseudomonadati</taxon>
        <taxon>Pseudomonadota</taxon>
        <taxon>Gammaproteobacteria</taxon>
        <taxon>Enterobacterales</taxon>
        <taxon>Enterobacteriaceae</taxon>
        <taxon>Escherichia</taxon>
    </lineage>
</organism>
<dbReference type="EMBL" id="UASD01000010">
    <property type="protein sequence ID" value="SPX19375.1"/>
    <property type="molecule type" value="Genomic_DNA"/>
</dbReference>
<sequence>MVGRYRFEFILIILILCALIAARFIFPDCSYLILLPLSSRPVYSIYEGLLLIIIITHQSVICVQPLL</sequence>
<keyword evidence="1" id="KW-0472">Membrane</keyword>
<dbReference type="AlphaFoldDB" id="A0A2X1NBV0"/>